<evidence type="ECO:0000313" key="12">
    <source>
        <dbReference type="EMBL" id="AMQ18769.1"/>
    </source>
</evidence>
<feature type="transmembrane region" description="Helical" evidence="10">
    <location>
        <begin position="210"/>
        <end position="228"/>
    </location>
</feature>
<comment type="subcellular location">
    <subcellularLocation>
        <location evidence="1">Membrane</location>
        <topology evidence="1">Multi-pass membrane protein</topology>
    </subcellularLocation>
</comment>
<evidence type="ECO:0000256" key="2">
    <source>
        <dbReference type="ARBA" id="ARBA00022448"/>
    </source>
</evidence>
<evidence type="ECO:0000256" key="3">
    <source>
        <dbReference type="ARBA" id="ARBA00022449"/>
    </source>
</evidence>
<feature type="transmembrane region" description="Helical" evidence="10">
    <location>
        <begin position="362"/>
        <end position="382"/>
    </location>
</feature>
<evidence type="ECO:0000256" key="8">
    <source>
        <dbReference type="ARBA" id="ARBA00023136"/>
    </source>
</evidence>
<sequence length="396" mass="43090">MEFLGYLAILLVVAKSIEWVFERAEIHPIIAHVITGILLGPFALGIVKQGEEIEVLAQFGLIMMMLYMGLTSNFSAIAQNTKKATFVAVLGVAFSFILGFATVYLFGKGFSAAVFVGVTLGNTAIEVTSGVLVKERVNRRVSAILMGAAFADDILAVYLIGIITGMASGNFNAQSLLILTGKIFAFIVATLLISEYIFKRSRWFYSVVRNLNVFFTFTLILTFALAIISEWVGLNQIIGAYLAGLTISRLRERKDPLVVTRIKLNELIGDLQVVLTEFFMPLFFIYVGLMFNPPIRDINVLLILALYASAVLGKLIGCGLGSKLVGLSWEDSIAVGIGMGGRGSLELAILTFGLSTGLIDQSIFASVIIVSMMTALTTPIFFKAYLKRQRLKAGES</sequence>
<keyword evidence="7" id="KW-0406">Ion transport</keyword>
<evidence type="ECO:0000256" key="4">
    <source>
        <dbReference type="ARBA" id="ARBA00022692"/>
    </source>
</evidence>
<dbReference type="Gene3D" id="1.20.1530.20">
    <property type="match status" value="1"/>
</dbReference>
<keyword evidence="4 10" id="KW-0812">Transmembrane</keyword>
<keyword evidence="2" id="KW-0813">Transport</keyword>
<dbReference type="GO" id="GO:0006814">
    <property type="term" value="P:sodium ion transport"/>
    <property type="evidence" value="ECO:0007669"/>
    <property type="project" value="UniProtKB-KW"/>
</dbReference>
<feature type="transmembrane region" description="Helical" evidence="10">
    <location>
        <begin position="59"/>
        <end position="78"/>
    </location>
</feature>
<evidence type="ECO:0000256" key="5">
    <source>
        <dbReference type="ARBA" id="ARBA00022989"/>
    </source>
</evidence>
<dbReference type="InterPro" id="IPR006153">
    <property type="entry name" value="Cation/H_exchanger_TM"/>
</dbReference>
<feature type="transmembrane region" description="Helical" evidence="10">
    <location>
        <begin position="84"/>
        <end position="106"/>
    </location>
</feature>
<dbReference type="OrthoDB" id="12029at2157"/>
<feature type="transmembrane region" description="Helical" evidence="10">
    <location>
        <begin position="176"/>
        <end position="198"/>
    </location>
</feature>
<keyword evidence="13" id="KW-1185">Reference proteome</keyword>
<evidence type="ECO:0000259" key="11">
    <source>
        <dbReference type="Pfam" id="PF00999"/>
    </source>
</evidence>
<dbReference type="PANTHER" id="PTHR43562:SF3">
    <property type="entry name" value="SODIUM ION_PROTON EXCHANGER (EUROFUNG)"/>
    <property type="match status" value="1"/>
</dbReference>
<protein>
    <submittedName>
        <fullName evidence="12">Sodium:proton antiporter</fullName>
    </submittedName>
</protein>
<dbReference type="STRING" id="53952.A0127_06080"/>
<dbReference type="Pfam" id="PF00999">
    <property type="entry name" value="Na_H_Exchanger"/>
    <property type="match status" value="1"/>
</dbReference>
<reference evidence="13" key="1">
    <citation type="submission" date="2016-03" db="EMBL/GenBank/DDBJ databases">
        <authorList>
            <person name="Oger P.M."/>
        </authorList>
    </citation>
    <scope>NUCLEOTIDE SEQUENCE [LARGE SCALE GENOMIC DNA]</scope>
    <source>
        <strain evidence="13">OG-1</strain>
    </source>
</reference>
<evidence type="ECO:0000256" key="1">
    <source>
        <dbReference type="ARBA" id="ARBA00004141"/>
    </source>
</evidence>
<gene>
    <name evidence="12" type="ORF">A0127_06080</name>
</gene>
<keyword evidence="9" id="KW-0739">Sodium transport</keyword>
<dbReference type="GO" id="GO:0015297">
    <property type="term" value="F:antiporter activity"/>
    <property type="evidence" value="ECO:0007669"/>
    <property type="project" value="UniProtKB-KW"/>
</dbReference>
<feature type="transmembrane region" description="Helical" evidence="10">
    <location>
        <begin position="298"/>
        <end position="321"/>
    </location>
</feature>
<dbReference type="Proteomes" id="UP000073604">
    <property type="component" value="Chromosome"/>
</dbReference>
<evidence type="ECO:0000313" key="13">
    <source>
        <dbReference type="Proteomes" id="UP000073604"/>
    </source>
</evidence>
<feature type="domain" description="Cation/H+ exchanger transmembrane" evidence="11">
    <location>
        <begin position="13"/>
        <end position="383"/>
    </location>
</feature>
<feature type="transmembrane region" description="Helical" evidence="10">
    <location>
        <begin position="271"/>
        <end position="292"/>
    </location>
</feature>
<keyword evidence="3" id="KW-0050">Antiport</keyword>
<evidence type="ECO:0000256" key="6">
    <source>
        <dbReference type="ARBA" id="ARBA00023053"/>
    </source>
</evidence>
<dbReference type="GeneID" id="27140098"/>
<dbReference type="KEGG" id="tpep:A0127_06080"/>
<keyword evidence="5 10" id="KW-1133">Transmembrane helix</keyword>
<dbReference type="AlphaFoldDB" id="A0A142CVG7"/>
<dbReference type="InterPro" id="IPR038770">
    <property type="entry name" value="Na+/solute_symporter_sf"/>
</dbReference>
<feature type="transmembrane region" description="Helical" evidence="10">
    <location>
        <begin position="143"/>
        <end position="164"/>
    </location>
</feature>
<dbReference type="PANTHER" id="PTHR43562">
    <property type="entry name" value="NAPA-TYPE SODIUM/HYDROGEN ANTIPORTER"/>
    <property type="match status" value="1"/>
</dbReference>
<dbReference type="GO" id="GO:1902600">
    <property type="term" value="P:proton transmembrane transport"/>
    <property type="evidence" value="ECO:0007669"/>
    <property type="project" value="InterPro"/>
</dbReference>
<dbReference type="EMBL" id="CP014750">
    <property type="protein sequence ID" value="AMQ18769.1"/>
    <property type="molecule type" value="Genomic_DNA"/>
</dbReference>
<evidence type="ECO:0000256" key="9">
    <source>
        <dbReference type="ARBA" id="ARBA00023201"/>
    </source>
</evidence>
<feature type="transmembrane region" description="Helical" evidence="10">
    <location>
        <begin position="26"/>
        <end position="47"/>
    </location>
</feature>
<accession>A0A142CVG7</accession>
<evidence type="ECO:0000256" key="7">
    <source>
        <dbReference type="ARBA" id="ARBA00023065"/>
    </source>
</evidence>
<evidence type="ECO:0000256" key="10">
    <source>
        <dbReference type="SAM" id="Phobius"/>
    </source>
</evidence>
<keyword evidence="8 10" id="KW-0472">Membrane</keyword>
<organism evidence="12 13">
    <name type="scientific">Thermococcus peptonophilus</name>
    <dbReference type="NCBI Taxonomy" id="53952"/>
    <lineage>
        <taxon>Archaea</taxon>
        <taxon>Methanobacteriati</taxon>
        <taxon>Methanobacteriota</taxon>
        <taxon>Thermococci</taxon>
        <taxon>Thermococcales</taxon>
        <taxon>Thermococcaceae</taxon>
        <taxon>Thermococcus</taxon>
    </lineage>
</organism>
<dbReference type="RefSeq" id="WP_062389276.1">
    <property type="nucleotide sequence ID" value="NZ_CP014750.1"/>
</dbReference>
<dbReference type="GO" id="GO:0016020">
    <property type="term" value="C:membrane"/>
    <property type="evidence" value="ECO:0007669"/>
    <property type="project" value="UniProtKB-SubCell"/>
</dbReference>
<name>A0A142CVG7_9EURY</name>
<keyword evidence="6" id="KW-0915">Sodium</keyword>
<proteinExistence type="predicted"/>